<comment type="caution">
    <text evidence="1">The sequence shown here is derived from an EMBL/GenBank/DDBJ whole genome shotgun (WGS) entry which is preliminary data.</text>
</comment>
<gene>
    <name evidence="1" type="ORF">G6F50_010337</name>
</gene>
<sequence length="490" mass="56778">MLNLNAKIPLPEKTEFQFFKDNTLSNWKFEDYLQFRLGTDKSGSSLGANKIFSQYCQIMNEIKTKLRNEEVKKYVTKLLNINDYKNKNKEQTVVSNNFHNVNYCTTSIMEAHGSEKLQGSKKRKVKEDTNENKLCLEGEDNEEEGKEPCWDFSSGIAEEEEKIVVIEDVDVNIWEVWTKVLELMKEDNINQYSLDHLNFIQVDKRIKSKNTSNPLYEDAEFYNNIFDIIAVGEESLVEETLVKAVEPAFFSKNIIKRFFLKVVSLFAEGLFVEDSDAYKLEISYNHLILWPILQSLCKTISNTKFSVGEIKLEAMSKELKLLKNDNSHYYNADGIIKNTKNHLEMGILETTGPLLITNDQKETNDNIKSGFGLVAMLHTIGREFFYATKIRIWRVSMPAEEIYLSTCIGSVVVPTNANTSEEQLRQLIDNFWQLRTSIMESCKAIEELKDSHIENMKIKTRRLKGHENGVHKRIKRFTLQQFTFVPILKS</sequence>
<dbReference type="Proteomes" id="UP000740926">
    <property type="component" value="Unassembled WGS sequence"/>
</dbReference>
<name>A0A9P6YV00_9FUNG</name>
<accession>A0A9P6YV00</accession>
<dbReference type="EMBL" id="JAANIU010002238">
    <property type="protein sequence ID" value="KAG1565154.1"/>
    <property type="molecule type" value="Genomic_DNA"/>
</dbReference>
<organism evidence="1 2">
    <name type="scientific">Rhizopus delemar</name>
    <dbReference type="NCBI Taxonomy" id="936053"/>
    <lineage>
        <taxon>Eukaryota</taxon>
        <taxon>Fungi</taxon>
        <taxon>Fungi incertae sedis</taxon>
        <taxon>Mucoromycota</taxon>
        <taxon>Mucoromycotina</taxon>
        <taxon>Mucoromycetes</taxon>
        <taxon>Mucorales</taxon>
        <taxon>Mucorineae</taxon>
        <taxon>Rhizopodaceae</taxon>
        <taxon>Rhizopus</taxon>
    </lineage>
</organism>
<evidence type="ECO:0000313" key="1">
    <source>
        <dbReference type="EMBL" id="KAG1565154.1"/>
    </source>
</evidence>
<keyword evidence="2" id="KW-1185">Reference proteome</keyword>
<proteinExistence type="predicted"/>
<dbReference type="AlphaFoldDB" id="A0A9P6YV00"/>
<reference evidence="1 2" key="1">
    <citation type="journal article" date="2020" name="Microb. Genom.">
        <title>Genetic diversity of clinical and environmental Mucorales isolates obtained from an investigation of mucormycosis cases among solid organ transplant recipients.</title>
        <authorList>
            <person name="Nguyen M.H."/>
            <person name="Kaul D."/>
            <person name="Muto C."/>
            <person name="Cheng S.J."/>
            <person name="Richter R.A."/>
            <person name="Bruno V.M."/>
            <person name="Liu G."/>
            <person name="Beyhan S."/>
            <person name="Sundermann A.J."/>
            <person name="Mounaud S."/>
            <person name="Pasculle A.W."/>
            <person name="Nierman W.C."/>
            <person name="Driscoll E."/>
            <person name="Cumbie R."/>
            <person name="Clancy C.J."/>
            <person name="Dupont C.L."/>
        </authorList>
    </citation>
    <scope>NUCLEOTIDE SEQUENCE [LARGE SCALE GENOMIC DNA]</scope>
    <source>
        <strain evidence="1 2">GL24</strain>
    </source>
</reference>
<evidence type="ECO:0000313" key="2">
    <source>
        <dbReference type="Proteomes" id="UP000740926"/>
    </source>
</evidence>
<protein>
    <submittedName>
        <fullName evidence="1">Uncharacterized protein</fullName>
    </submittedName>
</protein>